<accession>A0ABV6QBL1</accession>
<organism evidence="2 3">
    <name type="scientific">Winogradskyella pulchriflava</name>
    <dbReference type="NCBI Taxonomy" id="1110688"/>
    <lineage>
        <taxon>Bacteria</taxon>
        <taxon>Pseudomonadati</taxon>
        <taxon>Bacteroidota</taxon>
        <taxon>Flavobacteriia</taxon>
        <taxon>Flavobacteriales</taxon>
        <taxon>Flavobacteriaceae</taxon>
        <taxon>Winogradskyella</taxon>
    </lineage>
</organism>
<keyword evidence="3" id="KW-1185">Reference proteome</keyword>
<proteinExistence type="predicted"/>
<evidence type="ECO:0000313" key="3">
    <source>
        <dbReference type="Proteomes" id="UP001589832"/>
    </source>
</evidence>
<evidence type="ECO:0008006" key="4">
    <source>
        <dbReference type="Google" id="ProtNLM"/>
    </source>
</evidence>
<sequence length="243" mass="28544">MKLFNKIRYRLLKGKQLTNYLVYAFGEIILVVIGILIALWINNWNNDRQIANINRNLQEKVLVQLDRDIATVDYFRKELDTLDQVYLKYLEREYDENKAAGKNVFSMILFEVTELGLDEHIVNWVDNAKLDDTKASEKLIDLSGTYKLYFKNISDIERIIYDKITSNLEILEKTQPWYSELITDFSCKTDCVKYLLEDENHKARIASLRFIYIKAYGDIVNGFYYDLQSAKKDLKAKMGVATE</sequence>
<dbReference type="Proteomes" id="UP001589832">
    <property type="component" value="Unassembled WGS sequence"/>
</dbReference>
<keyword evidence="1" id="KW-0472">Membrane</keyword>
<feature type="transmembrane region" description="Helical" evidence="1">
    <location>
        <begin position="20"/>
        <end position="41"/>
    </location>
</feature>
<reference evidence="2 3" key="1">
    <citation type="submission" date="2024-09" db="EMBL/GenBank/DDBJ databases">
        <authorList>
            <person name="Sun Q."/>
            <person name="Mori K."/>
        </authorList>
    </citation>
    <scope>NUCLEOTIDE SEQUENCE [LARGE SCALE GENOMIC DNA]</scope>
    <source>
        <strain evidence="2 3">NCAIM B.02481</strain>
    </source>
</reference>
<keyword evidence="1" id="KW-1133">Transmembrane helix</keyword>
<gene>
    <name evidence="2" type="ORF">ACFFGA_14025</name>
</gene>
<name>A0ABV6QBL1_9FLAO</name>
<protein>
    <recommendedName>
        <fullName evidence="4">Phage abortive infection protein</fullName>
    </recommendedName>
</protein>
<evidence type="ECO:0000256" key="1">
    <source>
        <dbReference type="SAM" id="Phobius"/>
    </source>
</evidence>
<evidence type="ECO:0000313" key="2">
    <source>
        <dbReference type="EMBL" id="MFC0605683.1"/>
    </source>
</evidence>
<dbReference type="EMBL" id="JBHLTQ010000007">
    <property type="protein sequence ID" value="MFC0605683.1"/>
    <property type="molecule type" value="Genomic_DNA"/>
</dbReference>
<comment type="caution">
    <text evidence="2">The sequence shown here is derived from an EMBL/GenBank/DDBJ whole genome shotgun (WGS) entry which is preliminary data.</text>
</comment>
<dbReference type="RefSeq" id="WP_386064957.1">
    <property type="nucleotide sequence ID" value="NZ_JBHLTQ010000007.1"/>
</dbReference>
<keyword evidence="1" id="KW-0812">Transmembrane</keyword>